<dbReference type="InterPro" id="IPR050121">
    <property type="entry name" value="Cytochrome_P450_monoxygenase"/>
</dbReference>
<dbReference type="Pfam" id="PF00067">
    <property type="entry name" value="p450"/>
    <property type="match status" value="1"/>
</dbReference>
<name>A0A0F4GW08_9PEZI</name>
<accession>A0A0F4GW08</accession>
<comment type="similarity">
    <text evidence="2 9">Belongs to the cytochrome P450 family.</text>
</comment>
<dbReference type="InterPro" id="IPR036396">
    <property type="entry name" value="Cyt_P450_sf"/>
</dbReference>
<evidence type="ECO:0000256" key="3">
    <source>
        <dbReference type="ARBA" id="ARBA00022617"/>
    </source>
</evidence>
<evidence type="ECO:0000256" key="7">
    <source>
        <dbReference type="ARBA" id="ARBA00023033"/>
    </source>
</evidence>
<evidence type="ECO:0000256" key="8">
    <source>
        <dbReference type="PIRSR" id="PIRSR602401-1"/>
    </source>
</evidence>
<keyword evidence="11" id="KW-1185">Reference proteome</keyword>
<comment type="caution">
    <text evidence="10">The sequence shown here is derived from an EMBL/GenBank/DDBJ whole genome shotgun (WGS) entry which is preliminary data.</text>
</comment>
<organism evidence="10 11">
    <name type="scientific">Zymoseptoria brevis</name>
    <dbReference type="NCBI Taxonomy" id="1047168"/>
    <lineage>
        <taxon>Eukaryota</taxon>
        <taxon>Fungi</taxon>
        <taxon>Dikarya</taxon>
        <taxon>Ascomycota</taxon>
        <taxon>Pezizomycotina</taxon>
        <taxon>Dothideomycetes</taxon>
        <taxon>Dothideomycetidae</taxon>
        <taxon>Mycosphaerellales</taxon>
        <taxon>Mycosphaerellaceae</taxon>
        <taxon>Zymoseptoria</taxon>
    </lineage>
</organism>
<evidence type="ECO:0000256" key="1">
    <source>
        <dbReference type="ARBA" id="ARBA00001971"/>
    </source>
</evidence>
<dbReference type="SUPFAM" id="SSF48264">
    <property type="entry name" value="Cytochrome P450"/>
    <property type="match status" value="1"/>
</dbReference>
<dbReference type="OrthoDB" id="1470350at2759"/>
<gene>
    <name evidence="10" type="ORF">TI39_contig330g00009</name>
</gene>
<dbReference type="STRING" id="1047168.A0A0F4GW08"/>
<evidence type="ECO:0000256" key="4">
    <source>
        <dbReference type="ARBA" id="ARBA00022723"/>
    </source>
</evidence>
<keyword evidence="6 8" id="KW-0408">Iron</keyword>
<dbReference type="PANTHER" id="PTHR24305:SF230">
    <property type="entry name" value="P450, PUTATIVE (EUROFUNG)-RELATED"/>
    <property type="match status" value="1"/>
</dbReference>
<keyword evidence="3 8" id="KW-0349">Heme</keyword>
<dbReference type="AlphaFoldDB" id="A0A0F4GW08"/>
<evidence type="ECO:0000256" key="2">
    <source>
        <dbReference type="ARBA" id="ARBA00010617"/>
    </source>
</evidence>
<dbReference type="Gene3D" id="1.10.630.10">
    <property type="entry name" value="Cytochrome P450"/>
    <property type="match status" value="1"/>
</dbReference>
<keyword evidence="7 9" id="KW-0503">Monooxygenase</keyword>
<feature type="binding site" description="axial binding residue" evidence="8">
    <location>
        <position position="412"/>
    </location>
    <ligand>
        <name>heme</name>
        <dbReference type="ChEBI" id="CHEBI:30413"/>
    </ligand>
    <ligandPart>
        <name>Fe</name>
        <dbReference type="ChEBI" id="CHEBI:18248"/>
    </ligandPart>
</feature>
<dbReference type="GO" id="GO:0020037">
    <property type="term" value="F:heme binding"/>
    <property type="evidence" value="ECO:0007669"/>
    <property type="project" value="InterPro"/>
</dbReference>
<protein>
    <submittedName>
        <fullName evidence="10">Cytochrome p450 like protein</fullName>
    </submittedName>
</protein>
<keyword evidence="4 8" id="KW-0479">Metal-binding</keyword>
<dbReference type="CDD" id="cd11058">
    <property type="entry name" value="CYP60B-like"/>
    <property type="match status" value="1"/>
</dbReference>
<dbReference type="EMBL" id="LAFY01000322">
    <property type="protein sequence ID" value="KJY00411.1"/>
    <property type="molecule type" value="Genomic_DNA"/>
</dbReference>
<dbReference type="GO" id="GO:0005506">
    <property type="term" value="F:iron ion binding"/>
    <property type="evidence" value="ECO:0007669"/>
    <property type="project" value="InterPro"/>
</dbReference>
<comment type="cofactor">
    <cofactor evidence="1 8">
        <name>heme</name>
        <dbReference type="ChEBI" id="CHEBI:30413"/>
    </cofactor>
</comment>
<reference evidence="10 11" key="1">
    <citation type="submission" date="2015-03" db="EMBL/GenBank/DDBJ databases">
        <title>RNA-seq based gene annotation and comparative genomics of four Zymoseptoria species reveal species-specific pathogenicity related genes and transposable element activity.</title>
        <authorList>
            <person name="Grandaubert J."/>
            <person name="Bhattacharyya A."/>
            <person name="Stukenbrock E.H."/>
        </authorList>
    </citation>
    <scope>NUCLEOTIDE SEQUENCE [LARGE SCALE GENOMIC DNA]</scope>
    <source>
        <strain evidence="10 11">Zb18110</strain>
    </source>
</reference>
<evidence type="ECO:0000313" key="11">
    <source>
        <dbReference type="Proteomes" id="UP000033647"/>
    </source>
</evidence>
<dbReference type="PROSITE" id="PS00086">
    <property type="entry name" value="CYTOCHROME_P450"/>
    <property type="match status" value="1"/>
</dbReference>
<dbReference type="PRINTS" id="PR00385">
    <property type="entry name" value="P450"/>
</dbReference>
<evidence type="ECO:0000313" key="10">
    <source>
        <dbReference type="EMBL" id="KJY00411.1"/>
    </source>
</evidence>
<dbReference type="InterPro" id="IPR001128">
    <property type="entry name" value="Cyt_P450"/>
</dbReference>
<keyword evidence="5 9" id="KW-0560">Oxidoreductase</keyword>
<evidence type="ECO:0000256" key="6">
    <source>
        <dbReference type="ARBA" id="ARBA00023004"/>
    </source>
</evidence>
<dbReference type="GO" id="GO:0004497">
    <property type="term" value="F:monooxygenase activity"/>
    <property type="evidence" value="ECO:0007669"/>
    <property type="project" value="UniProtKB-KW"/>
</dbReference>
<sequence>MLRAAYNIFLHPLSAYPGPWWYAVSDIPRILMAFGGRPHERLLQLHDEFGETVRIAPGELSSIAPGAWSEIMNIHAGVENNKDPLYVDPTTGSIISVAKADHARIRKVLNDGFTSRKIHEYQPILQKHTSWLIDNLQRTCQNGKTTINLVEWYNFVLIDMVYELTLGSPFGCLETQQVPPCVAFAFSRAKLGAYIGSLLRLPAARCLLALLVPRSVVEDAQRYQDHLKDQVNQRLASHAQHADLVGLMLRGKEDLSMSLQEIHTNTEVLIIGGSETTASGLCAVTFLLATHPSAMQKIMDEILESFQCQGDMDMGRVSKLPFVRAVIHEALRLYPPSPAALPRKTPTGGNKLFGRKLPGDTILGIWQWTANHSERNFKEPFEFIPERWLDADGFQEDRRDVFHPFSYGPRNCIGQNLAIYQLSLILTRMLWNFEIRLAEESRKWLDQDVYILWQKKPLSVHLTPRPIPPRKS</sequence>
<dbReference type="GO" id="GO:0016705">
    <property type="term" value="F:oxidoreductase activity, acting on paired donors, with incorporation or reduction of molecular oxygen"/>
    <property type="evidence" value="ECO:0007669"/>
    <property type="project" value="InterPro"/>
</dbReference>
<dbReference type="PANTHER" id="PTHR24305">
    <property type="entry name" value="CYTOCHROME P450"/>
    <property type="match status" value="1"/>
</dbReference>
<dbReference type="PRINTS" id="PR00463">
    <property type="entry name" value="EP450I"/>
</dbReference>
<dbReference type="InterPro" id="IPR002401">
    <property type="entry name" value="Cyt_P450_E_grp-I"/>
</dbReference>
<proteinExistence type="inferred from homology"/>
<evidence type="ECO:0000256" key="5">
    <source>
        <dbReference type="ARBA" id="ARBA00023002"/>
    </source>
</evidence>
<dbReference type="InterPro" id="IPR017972">
    <property type="entry name" value="Cyt_P450_CS"/>
</dbReference>
<dbReference type="Proteomes" id="UP000033647">
    <property type="component" value="Unassembled WGS sequence"/>
</dbReference>
<evidence type="ECO:0000256" key="9">
    <source>
        <dbReference type="RuleBase" id="RU000461"/>
    </source>
</evidence>